<sequence>MEFSKSATSNIVLQLSDYMTAASRGRNPDAQLFAWKPCAGASRHQDSLKMKPPKQLVIGLCWYVCWSSKKEAINSVHMYVILWKLQNIHKCVMQAEPADLDQCAAKHTFSHSFMILGENAVDSDVGVICGKCEAGMLVLASLE</sequence>
<protein>
    <submittedName>
        <fullName evidence="1">Jg17056 protein</fullName>
    </submittedName>
</protein>
<accession>A0A8S4R0T3</accession>
<proteinExistence type="predicted"/>
<dbReference type="EMBL" id="CAKXAJ010024711">
    <property type="protein sequence ID" value="CAH2229307.1"/>
    <property type="molecule type" value="Genomic_DNA"/>
</dbReference>
<organism evidence="1 2">
    <name type="scientific">Pararge aegeria aegeria</name>
    <dbReference type="NCBI Taxonomy" id="348720"/>
    <lineage>
        <taxon>Eukaryota</taxon>
        <taxon>Metazoa</taxon>
        <taxon>Ecdysozoa</taxon>
        <taxon>Arthropoda</taxon>
        <taxon>Hexapoda</taxon>
        <taxon>Insecta</taxon>
        <taxon>Pterygota</taxon>
        <taxon>Neoptera</taxon>
        <taxon>Endopterygota</taxon>
        <taxon>Lepidoptera</taxon>
        <taxon>Glossata</taxon>
        <taxon>Ditrysia</taxon>
        <taxon>Papilionoidea</taxon>
        <taxon>Nymphalidae</taxon>
        <taxon>Satyrinae</taxon>
        <taxon>Satyrini</taxon>
        <taxon>Parargina</taxon>
        <taxon>Pararge</taxon>
    </lineage>
</organism>
<reference evidence="1" key="1">
    <citation type="submission" date="2022-03" db="EMBL/GenBank/DDBJ databases">
        <authorList>
            <person name="Lindestad O."/>
        </authorList>
    </citation>
    <scope>NUCLEOTIDE SEQUENCE</scope>
</reference>
<evidence type="ECO:0000313" key="2">
    <source>
        <dbReference type="Proteomes" id="UP000838756"/>
    </source>
</evidence>
<dbReference type="AlphaFoldDB" id="A0A8S4R0T3"/>
<gene>
    <name evidence="1" type="primary">jg17056</name>
    <name evidence="1" type="ORF">PAEG_LOCUS8789</name>
</gene>
<keyword evidence="2" id="KW-1185">Reference proteome</keyword>
<name>A0A8S4R0T3_9NEOP</name>
<comment type="caution">
    <text evidence="1">The sequence shown here is derived from an EMBL/GenBank/DDBJ whole genome shotgun (WGS) entry which is preliminary data.</text>
</comment>
<evidence type="ECO:0000313" key="1">
    <source>
        <dbReference type="EMBL" id="CAH2229307.1"/>
    </source>
</evidence>
<dbReference type="Proteomes" id="UP000838756">
    <property type="component" value="Unassembled WGS sequence"/>
</dbReference>